<evidence type="ECO:0000256" key="12">
    <source>
        <dbReference type="ARBA" id="ARBA00022860"/>
    </source>
</evidence>
<keyword evidence="14" id="KW-0915">Sodium</keyword>
<keyword evidence="12" id="KW-0112">Calmodulin-binding</keyword>
<evidence type="ECO:0000256" key="8">
    <source>
        <dbReference type="ARBA" id="ARBA00022723"/>
    </source>
</evidence>
<reference evidence="22" key="1">
    <citation type="journal article" date="2010" name="Science">
        <title>Plasticity of animal genome architecture unmasked by rapid evolution of a pelagic tunicate.</title>
        <authorList>
            <person name="Denoeud F."/>
            <person name="Henriet S."/>
            <person name="Mungpakdee S."/>
            <person name="Aury J.M."/>
            <person name="Da Silva C."/>
            <person name="Brinkmann H."/>
            <person name="Mikhaleva J."/>
            <person name="Olsen L.C."/>
            <person name="Jubin C."/>
            <person name="Canestro C."/>
            <person name="Bouquet J.M."/>
            <person name="Danks G."/>
            <person name="Poulain J."/>
            <person name="Campsteijn C."/>
            <person name="Adamski M."/>
            <person name="Cross I."/>
            <person name="Yadetie F."/>
            <person name="Muffato M."/>
            <person name="Louis A."/>
            <person name="Butcher S."/>
            <person name="Tsagkogeorga G."/>
            <person name="Konrad A."/>
            <person name="Singh S."/>
            <person name="Jensen M.F."/>
            <person name="Cong E.H."/>
            <person name="Eikeseth-Otteraa H."/>
            <person name="Noel B."/>
            <person name="Anthouard V."/>
            <person name="Porcel B.M."/>
            <person name="Kachouri-Lafond R."/>
            <person name="Nishino A."/>
            <person name="Ugolini M."/>
            <person name="Chourrout P."/>
            <person name="Nishida H."/>
            <person name="Aasland R."/>
            <person name="Huzurbazar S."/>
            <person name="Westhof E."/>
            <person name="Delsuc F."/>
            <person name="Lehrach H."/>
            <person name="Reinhardt R."/>
            <person name="Weissenbach J."/>
            <person name="Roy S.W."/>
            <person name="Artiguenave F."/>
            <person name="Postlethwait J.H."/>
            <person name="Manak J.R."/>
            <person name="Thompson E.M."/>
            <person name="Jaillon O."/>
            <person name="Du Pasquier L."/>
            <person name="Boudinot P."/>
            <person name="Liberles D.A."/>
            <person name="Volff J.N."/>
            <person name="Philippe H."/>
            <person name="Lenhard B."/>
            <person name="Roest Crollius H."/>
            <person name="Wincker P."/>
            <person name="Chourrout D."/>
        </authorList>
    </citation>
    <scope>NUCLEOTIDE SEQUENCE [LARGE SCALE GENOMIC DNA]</scope>
</reference>
<evidence type="ECO:0000256" key="20">
    <source>
        <dbReference type="SAM" id="Phobius"/>
    </source>
</evidence>
<evidence type="ECO:0000256" key="16">
    <source>
        <dbReference type="ARBA" id="ARBA00023136"/>
    </source>
</evidence>
<feature type="transmembrane region" description="Helical" evidence="20">
    <location>
        <begin position="290"/>
        <end position="317"/>
    </location>
</feature>
<feature type="domain" description="Calx-beta" evidence="21">
    <location>
        <begin position="93"/>
        <end position="190"/>
    </location>
</feature>
<evidence type="ECO:0000256" key="13">
    <source>
        <dbReference type="ARBA" id="ARBA00022989"/>
    </source>
</evidence>
<keyword evidence="8" id="KW-0479">Metal-binding</keyword>
<dbReference type="GO" id="GO:0046872">
    <property type="term" value="F:metal ion binding"/>
    <property type="evidence" value="ECO:0007669"/>
    <property type="project" value="UniProtKB-KW"/>
</dbReference>
<dbReference type="AlphaFoldDB" id="E4XL45"/>
<evidence type="ECO:0000256" key="2">
    <source>
        <dbReference type="ARBA" id="ARBA00007489"/>
    </source>
</evidence>
<evidence type="ECO:0000256" key="11">
    <source>
        <dbReference type="ARBA" id="ARBA00022837"/>
    </source>
</evidence>
<accession>E4XL45</accession>
<dbReference type="GO" id="GO:0005432">
    <property type="term" value="F:calcium:sodium antiporter activity"/>
    <property type="evidence" value="ECO:0007669"/>
    <property type="project" value="InterPro"/>
</dbReference>
<keyword evidence="18" id="KW-0739">Sodium transport</keyword>
<dbReference type="GO" id="GO:0030424">
    <property type="term" value="C:axon"/>
    <property type="evidence" value="ECO:0007669"/>
    <property type="project" value="TreeGrafter"/>
</dbReference>
<evidence type="ECO:0000256" key="17">
    <source>
        <dbReference type="ARBA" id="ARBA00023180"/>
    </source>
</evidence>
<keyword evidence="9" id="KW-0732">Signal</keyword>
<dbReference type="Gene3D" id="1.20.1420.30">
    <property type="entry name" value="NCX, central ion-binding region"/>
    <property type="match status" value="1"/>
</dbReference>
<dbReference type="GO" id="GO:0042383">
    <property type="term" value="C:sarcolemma"/>
    <property type="evidence" value="ECO:0007669"/>
    <property type="project" value="TreeGrafter"/>
</dbReference>
<keyword evidence="11" id="KW-0106">Calcium</keyword>
<dbReference type="InterPro" id="IPR044880">
    <property type="entry name" value="NCX_ion-bd_dom_sf"/>
</dbReference>
<comment type="catalytic activity">
    <reaction evidence="19">
        <text>Ca(2+)(in) + 3 Na(+)(out) = Ca(2+)(out) + 3 Na(+)(in)</text>
        <dbReference type="Rhea" id="RHEA:69955"/>
        <dbReference type="ChEBI" id="CHEBI:29101"/>
        <dbReference type="ChEBI" id="CHEBI:29108"/>
    </reaction>
</comment>
<evidence type="ECO:0000256" key="10">
    <source>
        <dbReference type="ARBA" id="ARBA00022737"/>
    </source>
</evidence>
<feature type="transmembrane region" description="Helical" evidence="20">
    <location>
        <begin position="393"/>
        <end position="413"/>
    </location>
</feature>
<dbReference type="Proteomes" id="UP000001307">
    <property type="component" value="Unassembled WGS sequence"/>
</dbReference>
<evidence type="ECO:0000256" key="4">
    <source>
        <dbReference type="ARBA" id="ARBA00022449"/>
    </source>
</evidence>
<keyword evidence="17" id="KW-0325">Glycoprotein</keyword>
<dbReference type="PANTHER" id="PTHR11878">
    <property type="entry name" value="SODIUM/CALCIUM EXCHANGER"/>
    <property type="match status" value="1"/>
</dbReference>
<dbReference type="Pfam" id="PF03160">
    <property type="entry name" value="Calx-beta"/>
    <property type="match status" value="1"/>
</dbReference>
<evidence type="ECO:0000256" key="9">
    <source>
        <dbReference type="ARBA" id="ARBA00022729"/>
    </source>
</evidence>
<dbReference type="SUPFAM" id="SSF141072">
    <property type="entry name" value="CalX-like"/>
    <property type="match status" value="1"/>
</dbReference>
<dbReference type="InterPro" id="IPR004836">
    <property type="entry name" value="Na_Ca_Ex"/>
</dbReference>
<evidence type="ECO:0000256" key="15">
    <source>
        <dbReference type="ARBA" id="ARBA00023065"/>
    </source>
</evidence>
<keyword evidence="5" id="KW-1003">Cell membrane</keyword>
<comment type="similarity">
    <text evidence="2">Belongs to the Ca(2+):cation antiporter (CaCA) (TC 2.A.19) family. SLC8 subfamily.</text>
</comment>
<dbReference type="OrthoDB" id="418484at2759"/>
<evidence type="ECO:0000256" key="5">
    <source>
        <dbReference type="ARBA" id="ARBA00022475"/>
    </source>
</evidence>
<evidence type="ECO:0000256" key="3">
    <source>
        <dbReference type="ARBA" id="ARBA00022448"/>
    </source>
</evidence>
<evidence type="ECO:0000256" key="7">
    <source>
        <dbReference type="ARBA" id="ARBA00022692"/>
    </source>
</evidence>
<protein>
    <recommendedName>
        <fullName evidence="21">Calx-beta domain-containing protein</fullName>
    </recommendedName>
</protein>
<comment type="subcellular location">
    <subcellularLocation>
        <location evidence="1">Cell membrane</location>
        <topology evidence="1">Multi-pass membrane protein</topology>
    </subcellularLocation>
</comment>
<feature type="transmembrane region" description="Helical" evidence="20">
    <location>
        <begin position="433"/>
        <end position="455"/>
    </location>
</feature>
<dbReference type="InterPro" id="IPR038081">
    <property type="entry name" value="CalX-like_sf"/>
</dbReference>
<keyword evidence="15" id="KW-0406">Ion transport</keyword>
<keyword evidence="7 20" id="KW-0812">Transmembrane</keyword>
<sequence>MKNHIFDYVKSPLHVIGANTPIEFVSAGYEIAPDEIFSPHVVIKLPESTIVELILETTIGDFLIDGEPIDLKKDRKKDRDASSVTDLLTKSQSSTTFLDDPGTFQFKEPAFMCKESQGILKLPVCRTNGADGQVSVEWRVTPITAQHGSDYKEDCGTLVFNHGETQNDITITIIQTPEKEPDETFKVSIVKVSTGAAMGHTRETVVTVIGDEEYKNLVKRVAAQTHVALSKMEIGGDSWYEQFVEAMNVNGGDIENATGFDYIMHLLTFGFKTIFAIIPPSNMGGGFPCFFGSLTMIGVMTVIISDLANIFGCLVGLKPAVNSITLVALGTSLPDLFASKIAATNEPNADDAVGNVTGSNSVNVFLGLGLPWSMAAIYHYCNGSTFNVPPGSLVFSVTIFSICAVCTIAFLFLRRTLSYFGNAELGGPQKQKWFSGIFLICLWLFYVLMSTLQAYEFIPGF</sequence>
<evidence type="ECO:0000256" key="19">
    <source>
        <dbReference type="ARBA" id="ARBA00033667"/>
    </source>
</evidence>
<proteinExistence type="inferred from homology"/>
<evidence type="ECO:0000256" key="18">
    <source>
        <dbReference type="ARBA" id="ARBA00023201"/>
    </source>
</evidence>
<organism evidence="22">
    <name type="scientific">Oikopleura dioica</name>
    <name type="common">Tunicate</name>
    <dbReference type="NCBI Taxonomy" id="34765"/>
    <lineage>
        <taxon>Eukaryota</taxon>
        <taxon>Metazoa</taxon>
        <taxon>Chordata</taxon>
        <taxon>Tunicata</taxon>
        <taxon>Appendicularia</taxon>
        <taxon>Copelata</taxon>
        <taxon>Oikopleuridae</taxon>
        <taxon>Oikopleura</taxon>
    </lineage>
</organism>
<dbReference type="Gene3D" id="2.60.40.2030">
    <property type="match status" value="1"/>
</dbReference>
<keyword evidence="23" id="KW-1185">Reference proteome</keyword>
<dbReference type="InterPro" id="IPR003644">
    <property type="entry name" value="Calx_beta"/>
</dbReference>
<keyword evidence="13 20" id="KW-1133">Transmembrane helix</keyword>
<keyword evidence="10" id="KW-0677">Repeat</keyword>
<dbReference type="InterPro" id="IPR004837">
    <property type="entry name" value="NaCa_Exmemb"/>
</dbReference>
<evidence type="ECO:0000313" key="22">
    <source>
        <dbReference type="EMBL" id="CBY10806.1"/>
    </source>
</evidence>
<dbReference type="Pfam" id="PF01699">
    <property type="entry name" value="Na_Ca_ex"/>
    <property type="match status" value="1"/>
</dbReference>
<dbReference type="GO" id="GO:0007154">
    <property type="term" value="P:cell communication"/>
    <property type="evidence" value="ECO:0007669"/>
    <property type="project" value="InterPro"/>
</dbReference>
<dbReference type="PRINTS" id="PR01259">
    <property type="entry name" value="NACAEXCHNGR"/>
</dbReference>
<keyword evidence="4" id="KW-0050">Antiport</keyword>
<evidence type="ECO:0000259" key="21">
    <source>
        <dbReference type="SMART" id="SM00237"/>
    </source>
</evidence>
<evidence type="ECO:0000256" key="1">
    <source>
        <dbReference type="ARBA" id="ARBA00004651"/>
    </source>
</evidence>
<keyword evidence="16 20" id="KW-0472">Membrane</keyword>
<dbReference type="InParanoid" id="E4XL45"/>
<dbReference type="GO" id="GO:0098794">
    <property type="term" value="C:postsynapse"/>
    <property type="evidence" value="ECO:0007669"/>
    <property type="project" value="TreeGrafter"/>
</dbReference>
<gene>
    <name evidence="22" type="ORF">GSOID_T00014417001</name>
</gene>
<dbReference type="EMBL" id="FN653067">
    <property type="protein sequence ID" value="CBY10806.1"/>
    <property type="molecule type" value="Genomic_DNA"/>
</dbReference>
<name>E4XL45_OIKDI</name>
<keyword evidence="6" id="KW-0109">Calcium transport</keyword>
<evidence type="ECO:0000256" key="6">
    <source>
        <dbReference type="ARBA" id="ARBA00022568"/>
    </source>
</evidence>
<feature type="transmembrane region" description="Helical" evidence="20">
    <location>
        <begin position="362"/>
        <end position="381"/>
    </location>
</feature>
<evidence type="ECO:0000256" key="14">
    <source>
        <dbReference type="ARBA" id="ARBA00023053"/>
    </source>
</evidence>
<dbReference type="PANTHER" id="PTHR11878:SF76">
    <property type="entry name" value="CALX-BETA DOMAIN-CONTAINING PROTEIN"/>
    <property type="match status" value="1"/>
</dbReference>
<evidence type="ECO:0000313" key="23">
    <source>
        <dbReference type="Proteomes" id="UP000001307"/>
    </source>
</evidence>
<dbReference type="SMART" id="SM00237">
    <property type="entry name" value="Calx_beta"/>
    <property type="match status" value="1"/>
</dbReference>
<dbReference type="GO" id="GO:0005516">
    <property type="term" value="F:calmodulin binding"/>
    <property type="evidence" value="ECO:0007669"/>
    <property type="project" value="UniProtKB-KW"/>
</dbReference>
<dbReference type="InterPro" id="IPR051171">
    <property type="entry name" value="CaCA"/>
</dbReference>
<dbReference type="GO" id="GO:0098703">
    <property type="term" value="P:calcium ion import across plasma membrane"/>
    <property type="evidence" value="ECO:0007669"/>
    <property type="project" value="TreeGrafter"/>
</dbReference>
<keyword evidence="3" id="KW-0813">Transport</keyword>